<dbReference type="PANTHER" id="PTHR36122">
    <property type="entry name" value="NICOTINAMIDE RIBOSIDE TRANSPORTER PNUC"/>
    <property type="match status" value="1"/>
</dbReference>
<feature type="transmembrane region" description="Helical" evidence="8">
    <location>
        <begin position="45"/>
        <end position="61"/>
    </location>
</feature>
<keyword evidence="6 8" id="KW-1133">Transmembrane helix</keyword>
<dbReference type="Pfam" id="PF04973">
    <property type="entry name" value="NMN_transporter"/>
    <property type="match status" value="1"/>
</dbReference>
<evidence type="ECO:0000313" key="10">
    <source>
        <dbReference type="Proteomes" id="UP000297348"/>
    </source>
</evidence>
<evidence type="ECO:0000256" key="5">
    <source>
        <dbReference type="ARBA" id="ARBA00022692"/>
    </source>
</evidence>
<evidence type="ECO:0000256" key="3">
    <source>
        <dbReference type="ARBA" id="ARBA00022448"/>
    </source>
</evidence>
<keyword evidence="3" id="KW-0813">Transport</keyword>
<dbReference type="OrthoDB" id="9791248at2"/>
<evidence type="ECO:0000256" key="8">
    <source>
        <dbReference type="SAM" id="Phobius"/>
    </source>
</evidence>
<reference evidence="9 10" key="1">
    <citation type="submission" date="2018-10" db="EMBL/GenBank/DDBJ databases">
        <title>Lactobacillus sp. R7 and Lactobacillus sp. R19 isolated from fermented mustard green product of Taiwan.</title>
        <authorList>
            <person name="Lin S.-T."/>
        </authorList>
    </citation>
    <scope>NUCLEOTIDE SEQUENCE [LARGE SCALE GENOMIC DNA]</scope>
    <source>
        <strain evidence="9 10">BCRC 81129</strain>
    </source>
</reference>
<dbReference type="RefSeq" id="WP_135367994.1">
    <property type="nucleotide sequence ID" value="NZ_RKLX01000009.1"/>
</dbReference>
<dbReference type="InterPro" id="IPR006419">
    <property type="entry name" value="NMN_transpt_PnuC"/>
</dbReference>
<keyword evidence="10" id="KW-1185">Reference proteome</keyword>
<feature type="transmembrane region" description="Helical" evidence="8">
    <location>
        <begin position="124"/>
        <end position="143"/>
    </location>
</feature>
<organism evidence="9 10">
    <name type="scientific">Levilactobacillus suantsaiihabitans</name>
    <dbReference type="NCBI Taxonomy" id="2487722"/>
    <lineage>
        <taxon>Bacteria</taxon>
        <taxon>Bacillati</taxon>
        <taxon>Bacillota</taxon>
        <taxon>Bacilli</taxon>
        <taxon>Lactobacillales</taxon>
        <taxon>Lactobacillaceae</taxon>
        <taxon>Levilactobacillus</taxon>
    </lineage>
</organism>
<proteinExistence type="inferred from homology"/>
<evidence type="ECO:0000256" key="7">
    <source>
        <dbReference type="ARBA" id="ARBA00023136"/>
    </source>
</evidence>
<dbReference type="EMBL" id="RKLX01000009">
    <property type="protein sequence ID" value="TGD18859.1"/>
    <property type="molecule type" value="Genomic_DNA"/>
</dbReference>
<dbReference type="NCBIfam" id="TIGR01528">
    <property type="entry name" value="NMN_trans_PnuC"/>
    <property type="match status" value="1"/>
</dbReference>
<protein>
    <submittedName>
        <fullName evidence="9">Nicotinamide mononucleotide transporter</fullName>
    </submittedName>
</protein>
<evidence type="ECO:0000256" key="6">
    <source>
        <dbReference type="ARBA" id="ARBA00022989"/>
    </source>
</evidence>
<dbReference type="Proteomes" id="UP000297348">
    <property type="component" value="Unassembled WGS sequence"/>
</dbReference>
<comment type="subcellular location">
    <subcellularLocation>
        <location evidence="1">Cell membrane</location>
        <topology evidence="1">Multi-pass membrane protein</topology>
    </subcellularLocation>
</comment>
<comment type="caution">
    <text evidence="9">The sequence shown here is derived from an EMBL/GenBank/DDBJ whole genome shotgun (WGS) entry which is preliminary data.</text>
</comment>
<feature type="transmembrane region" description="Helical" evidence="8">
    <location>
        <begin position="149"/>
        <end position="166"/>
    </location>
</feature>
<dbReference type="AlphaFoldDB" id="A0A4Z0JB51"/>
<dbReference type="GO" id="GO:0034257">
    <property type="term" value="F:nicotinamide riboside transmembrane transporter activity"/>
    <property type="evidence" value="ECO:0007669"/>
    <property type="project" value="InterPro"/>
</dbReference>
<feature type="transmembrane region" description="Helical" evidence="8">
    <location>
        <begin position="91"/>
        <end position="108"/>
    </location>
</feature>
<evidence type="ECO:0000313" key="9">
    <source>
        <dbReference type="EMBL" id="TGD18859.1"/>
    </source>
</evidence>
<feature type="transmembrane region" description="Helical" evidence="8">
    <location>
        <begin position="173"/>
        <end position="195"/>
    </location>
</feature>
<evidence type="ECO:0000256" key="2">
    <source>
        <dbReference type="ARBA" id="ARBA00006669"/>
    </source>
</evidence>
<comment type="similarity">
    <text evidence="2">Belongs to the nicotinamide ribonucleoside (NR) uptake permease (TC 4.B.1) family.</text>
</comment>
<dbReference type="GO" id="GO:0005886">
    <property type="term" value="C:plasma membrane"/>
    <property type="evidence" value="ECO:0007669"/>
    <property type="project" value="UniProtKB-SubCell"/>
</dbReference>
<keyword evidence="7 8" id="KW-0472">Membrane</keyword>
<keyword evidence="5 8" id="KW-0812">Transmembrane</keyword>
<sequence>MEVGTQHNWWYNQLFTNWKKFEVIYVSILILLQVVVYVIVPDSVIGMVSGVGGVLCLVYGMKGRKISFIFGFIQCVAMTYVAWISHAYGSFAMDIIYVISQPIGWYMWGHDEATRSFKKTTRNWIFAAAFVAWALGWLVLSLLHGQLPYFDSVNFVVSLIAQLLYIMKFKENWSLWIVVNVVNVLYWSILTFQILTGATNVGTLGANLSQVALQIALLFNAVYANKVWASGEADNEGGAGQSAAK</sequence>
<gene>
    <name evidence="9" type="ORF">EGT51_06880</name>
</gene>
<keyword evidence="4" id="KW-1003">Cell membrane</keyword>
<feature type="transmembrane region" description="Helical" evidence="8">
    <location>
        <begin position="68"/>
        <end position="85"/>
    </location>
</feature>
<feature type="transmembrane region" description="Helical" evidence="8">
    <location>
        <begin position="21"/>
        <end position="39"/>
    </location>
</feature>
<evidence type="ECO:0000256" key="1">
    <source>
        <dbReference type="ARBA" id="ARBA00004651"/>
    </source>
</evidence>
<dbReference type="PANTHER" id="PTHR36122:SF2">
    <property type="entry name" value="NICOTINAMIDE RIBOSIDE TRANSPORTER PNUC"/>
    <property type="match status" value="1"/>
</dbReference>
<accession>A0A4Z0JB51</accession>
<name>A0A4Z0JB51_9LACO</name>
<evidence type="ECO:0000256" key="4">
    <source>
        <dbReference type="ARBA" id="ARBA00022475"/>
    </source>
</evidence>